<gene>
    <name evidence="2" type="ORF">SBOR_10132</name>
</gene>
<feature type="compositionally biased region" description="Basic and acidic residues" evidence="1">
    <location>
        <begin position="24"/>
        <end position="42"/>
    </location>
</feature>
<organism evidence="2 3">
    <name type="scientific">Sclerotinia borealis (strain F-4128)</name>
    <dbReference type="NCBI Taxonomy" id="1432307"/>
    <lineage>
        <taxon>Eukaryota</taxon>
        <taxon>Fungi</taxon>
        <taxon>Dikarya</taxon>
        <taxon>Ascomycota</taxon>
        <taxon>Pezizomycotina</taxon>
        <taxon>Leotiomycetes</taxon>
        <taxon>Helotiales</taxon>
        <taxon>Sclerotiniaceae</taxon>
        <taxon>Sclerotinia</taxon>
    </lineage>
</organism>
<feature type="compositionally biased region" description="Acidic residues" evidence="1">
    <location>
        <begin position="99"/>
        <end position="126"/>
    </location>
</feature>
<keyword evidence="3" id="KW-1185">Reference proteome</keyword>
<dbReference type="EMBL" id="AYSA01000967">
    <property type="protein sequence ID" value="ESZ89483.1"/>
    <property type="molecule type" value="Genomic_DNA"/>
</dbReference>
<feature type="region of interest" description="Disordered" evidence="1">
    <location>
        <begin position="24"/>
        <end position="67"/>
    </location>
</feature>
<proteinExistence type="predicted"/>
<evidence type="ECO:0000313" key="2">
    <source>
        <dbReference type="EMBL" id="ESZ89483.1"/>
    </source>
</evidence>
<comment type="caution">
    <text evidence="2">The sequence shown here is derived from an EMBL/GenBank/DDBJ whole genome shotgun (WGS) entry which is preliminary data.</text>
</comment>
<evidence type="ECO:0000256" key="1">
    <source>
        <dbReference type="SAM" id="MobiDB-lite"/>
    </source>
</evidence>
<sequence>MTHFNPNLDPSLFSNSSLNAGEIKEGIDANKDEGQILDRNKNNEALGSAGQAEGHSSEGEGSDMVDVDLGGNLGIDLMGNIGVQSDDLNMSASNRDGEQSEQEYSERVSEDDEFSISDFSDNDDTINVENKSNEVTGMNTFHSADSWKSDNAPPADEPPPPPSYSPPPTPILRLAPLFPPGVRMSSAASLTYFDNPIQHAIRINARKVRVHDTHVTIAEHRLKHLPGMWRLTSRFPSSLRRCWVPYDTFDEYLENTLVTVRDYGAEENIETMEEDDEDDEDDEDEVVID</sequence>
<dbReference type="Proteomes" id="UP000019487">
    <property type="component" value="Unassembled WGS sequence"/>
</dbReference>
<name>W9C1A2_SCLBF</name>
<feature type="compositionally biased region" description="Polar residues" evidence="1">
    <location>
        <begin position="128"/>
        <end position="143"/>
    </location>
</feature>
<feature type="region of interest" description="Disordered" evidence="1">
    <location>
        <begin position="86"/>
        <end position="168"/>
    </location>
</feature>
<dbReference type="AlphaFoldDB" id="W9C1A2"/>
<dbReference type="HOGENOM" id="CLU_963652_0_0_1"/>
<feature type="compositionally biased region" description="Pro residues" evidence="1">
    <location>
        <begin position="155"/>
        <end position="168"/>
    </location>
</feature>
<feature type="region of interest" description="Disordered" evidence="1">
    <location>
        <begin position="265"/>
        <end position="289"/>
    </location>
</feature>
<reference evidence="2 3" key="1">
    <citation type="journal article" date="2014" name="Genome Announc.">
        <title>Draft genome sequence of Sclerotinia borealis, a psychrophilic plant pathogenic fungus.</title>
        <authorList>
            <person name="Mardanov A.V."/>
            <person name="Beletsky A.V."/>
            <person name="Kadnikov V.V."/>
            <person name="Ignatov A.N."/>
            <person name="Ravin N.V."/>
        </authorList>
    </citation>
    <scope>NUCLEOTIDE SEQUENCE [LARGE SCALE GENOMIC DNA]</scope>
    <source>
        <strain evidence="3">F-4157</strain>
    </source>
</reference>
<evidence type="ECO:0000313" key="3">
    <source>
        <dbReference type="Proteomes" id="UP000019487"/>
    </source>
</evidence>
<protein>
    <submittedName>
        <fullName evidence="2">Uncharacterized protein</fullName>
    </submittedName>
</protein>
<accession>W9C1A2</accession>
<dbReference type="OrthoDB" id="3549317at2759"/>